<sequence length="62" mass="7263">MLKYGLVNVERYTWRQLGIASVKKFHHMGFLARHPDLYELSRQHLTYGESIADQLTVQSCII</sequence>
<gene>
    <name evidence="1" type="ordered locus">Jden_1979</name>
</gene>
<dbReference type="AlphaFoldDB" id="C7R0F4"/>
<organism evidence="1 2">
    <name type="scientific">Jonesia denitrificans (strain ATCC 14870 / DSM 20603 / BCRC 15368 / CIP 55.134 / JCM 11481 / NBRC 15587 / NCTC 10816 / Prevot 55134)</name>
    <name type="common">Listeria denitrificans</name>
    <dbReference type="NCBI Taxonomy" id="471856"/>
    <lineage>
        <taxon>Bacteria</taxon>
        <taxon>Bacillati</taxon>
        <taxon>Actinomycetota</taxon>
        <taxon>Actinomycetes</taxon>
        <taxon>Micrococcales</taxon>
        <taxon>Jonesiaceae</taxon>
        <taxon>Jonesia</taxon>
    </lineage>
</organism>
<proteinExistence type="predicted"/>
<evidence type="ECO:0000313" key="2">
    <source>
        <dbReference type="Proteomes" id="UP000000628"/>
    </source>
</evidence>
<dbReference type="HOGENOM" id="CLU_2898198_0_0_11"/>
<dbReference type="Proteomes" id="UP000000628">
    <property type="component" value="Chromosome"/>
</dbReference>
<name>C7R0F4_JONDD</name>
<accession>C7R0F4</accession>
<dbReference type="KEGG" id="jde:Jden_1979"/>
<evidence type="ECO:0000313" key="1">
    <source>
        <dbReference type="EMBL" id="ACV09618.1"/>
    </source>
</evidence>
<protein>
    <submittedName>
        <fullName evidence="1">Uncharacterized protein</fullName>
    </submittedName>
</protein>
<reference evidence="1 2" key="1">
    <citation type="journal article" date="2009" name="Stand. Genomic Sci.">
        <title>Complete genome sequence of Jonesia denitrificans type strain (Prevot 55134).</title>
        <authorList>
            <person name="Pukall R."/>
            <person name="Gehrich-Schroter G."/>
            <person name="Lapidus A."/>
            <person name="Nolan M."/>
            <person name="Glavina Del Rio T."/>
            <person name="Lucas S."/>
            <person name="Chen F."/>
            <person name="Tice H."/>
            <person name="Pitluck S."/>
            <person name="Cheng J.F."/>
            <person name="Copeland A."/>
            <person name="Saunders E."/>
            <person name="Brettin T."/>
            <person name="Detter J.C."/>
            <person name="Bruce D."/>
            <person name="Goodwin L."/>
            <person name="Pati A."/>
            <person name="Ivanova N."/>
            <person name="Mavromatis K."/>
            <person name="Ovchinnikova G."/>
            <person name="Chen A."/>
            <person name="Palaniappan K."/>
            <person name="Land M."/>
            <person name="Hauser L."/>
            <person name="Chang Y.J."/>
            <person name="Jeffries C.D."/>
            <person name="Chain P."/>
            <person name="Goker M."/>
            <person name="Bristow J."/>
            <person name="Eisen J.A."/>
            <person name="Markowitz V."/>
            <person name="Hugenholtz P."/>
            <person name="Kyrpides N.C."/>
            <person name="Klenk H.P."/>
            <person name="Han C."/>
        </authorList>
    </citation>
    <scope>NUCLEOTIDE SEQUENCE [LARGE SCALE GENOMIC DNA]</scope>
    <source>
        <strain evidence="2">ATCC 14870 / DSM 20603 / BCRC 15368 / CIP 55.134 / JCM 11481 / NBRC 15587 / NCTC 10816 / Prevot 55134</strain>
    </source>
</reference>
<keyword evidence="2" id="KW-1185">Reference proteome</keyword>
<dbReference type="EMBL" id="CP001706">
    <property type="protein sequence ID" value="ACV09618.1"/>
    <property type="molecule type" value="Genomic_DNA"/>
</dbReference>